<dbReference type="Proteomes" id="UP001194696">
    <property type="component" value="Unassembled WGS sequence"/>
</dbReference>
<sequence length="94" mass="9919">MVTTVIKIVASAFISGFKPRRTREKTTNGKVVEPGPDKKDDNTRSSSDNPRKRPMRASTKPAQVPMATDAKAVSAAIRNDSHAAASSSSSCSSA</sequence>
<evidence type="ECO:0000313" key="2">
    <source>
        <dbReference type="EMBL" id="KAG0288541.1"/>
    </source>
</evidence>
<protein>
    <submittedName>
        <fullName evidence="2">Uncharacterized protein</fullName>
    </submittedName>
</protein>
<evidence type="ECO:0000256" key="1">
    <source>
        <dbReference type="SAM" id="MobiDB-lite"/>
    </source>
</evidence>
<accession>A0ABQ7K098</accession>
<feature type="region of interest" description="Disordered" evidence="1">
    <location>
        <begin position="16"/>
        <end position="94"/>
    </location>
</feature>
<reference evidence="2 3" key="1">
    <citation type="journal article" date="2020" name="Fungal Divers.">
        <title>Resolving the Mortierellaceae phylogeny through synthesis of multi-gene phylogenetics and phylogenomics.</title>
        <authorList>
            <person name="Vandepol N."/>
            <person name="Liber J."/>
            <person name="Desiro A."/>
            <person name="Na H."/>
            <person name="Kennedy M."/>
            <person name="Barry K."/>
            <person name="Grigoriev I.V."/>
            <person name="Miller A.N."/>
            <person name="O'Donnell K."/>
            <person name="Stajich J.E."/>
            <person name="Bonito G."/>
        </authorList>
    </citation>
    <scope>NUCLEOTIDE SEQUENCE [LARGE SCALE GENOMIC DNA]</scope>
    <source>
        <strain evidence="2 3">AD045</strain>
    </source>
</reference>
<keyword evidence="3" id="KW-1185">Reference proteome</keyword>
<dbReference type="EMBL" id="JAAAIM010000404">
    <property type="protein sequence ID" value="KAG0288541.1"/>
    <property type="molecule type" value="Genomic_DNA"/>
</dbReference>
<proteinExistence type="predicted"/>
<gene>
    <name evidence="2" type="ORF">BGZ96_007722</name>
</gene>
<organism evidence="2 3">
    <name type="scientific">Linnemannia gamsii</name>
    <dbReference type="NCBI Taxonomy" id="64522"/>
    <lineage>
        <taxon>Eukaryota</taxon>
        <taxon>Fungi</taxon>
        <taxon>Fungi incertae sedis</taxon>
        <taxon>Mucoromycota</taxon>
        <taxon>Mortierellomycotina</taxon>
        <taxon>Mortierellomycetes</taxon>
        <taxon>Mortierellales</taxon>
        <taxon>Mortierellaceae</taxon>
        <taxon>Linnemannia</taxon>
    </lineage>
</organism>
<name>A0ABQ7K098_9FUNG</name>
<evidence type="ECO:0000313" key="3">
    <source>
        <dbReference type="Proteomes" id="UP001194696"/>
    </source>
</evidence>
<comment type="caution">
    <text evidence="2">The sequence shown here is derived from an EMBL/GenBank/DDBJ whole genome shotgun (WGS) entry which is preliminary data.</text>
</comment>
<feature type="compositionally biased region" description="Low complexity" evidence="1">
    <location>
        <begin position="82"/>
        <end position="94"/>
    </location>
</feature>